<dbReference type="PANTHER" id="PTHR47424">
    <property type="entry name" value="REGULATORY PROTEIN GAL4"/>
    <property type="match status" value="1"/>
</dbReference>
<keyword evidence="9" id="KW-1185">Reference proteome</keyword>
<dbReference type="Pfam" id="PF04082">
    <property type="entry name" value="Fungal_trans"/>
    <property type="match status" value="1"/>
</dbReference>
<evidence type="ECO:0000259" key="7">
    <source>
        <dbReference type="Pfam" id="PF04082"/>
    </source>
</evidence>
<comment type="caution">
    <text evidence="8">The sequence shown here is derived from an EMBL/GenBank/DDBJ whole genome shotgun (WGS) entry which is preliminary data.</text>
</comment>
<evidence type="ECO:0000256" key="5">
    <source>
        <dbReference type="SAM" id="MobiDB-lite"/>
    </source>
</evidence>
<dbReference type="GO" id="GO:0005634">
    <property type="term" value="C:nucleus"/>
    <property type="evidence" value="ECO:0007669"/>
    <property type="project" value="TreeGrafter"/>
</dbReference>
<dbReference type="PANTHER" id="PTHR47424:SF3">
    <property type="entry name" value="REGULATORY PROTEIN GAL4"/>
    <property type="match status" value="1"/>
</dbReference>
<keyword evidence="2" id="KW-0238">DNA-binding</keyword>
<dbReference type="Proteomes" id="UP000838763">
    <property type="component" value="Unassembled WGS sequence"/>
</dbReference>
<evidence type="ECO:0000256" key="3">
    <source>
        <dbReference type="ARBA" id="ARBA00023163"/>
    </source>
</evidence>
<protein>
    <recommendedName>
        <fullName evidence="7">Xylanolytic transcriptional activator regulatory domain-containing protein</fullName>
    </recommendedName>
</protein>
<dbReference type="GO" id="GO:0000978">
    <property type="term" value="F:RNA polymerase II cis-regulatory region sequence-specific DNA binding"/>
    <property type="evidence" value="ECO:0007669"/>
    <property type="project" value="TreeGrafter"/>
</dbReference>
<evidence type="ECO:0000256" key="4">
    <source>
        <dbReference type="ARBA" id="ARBA00023242"/>
    </source>
</evidence>
<keyword evidence="4" id="KW-0539">Nucleus</keyword>
<gene>
    <name evidence="8" type="ORF">PPNO1_LOCUS3611</name>
</gene>
<dbReference type="OrthoDB" id="3364175at2759"/>
<dbReference type="AlphaFoldDB" id="A0A9P1H0W7"/>
<accession>A0A9P1H0W7</accession>
<dbReference type="InterPro" id="IPR051127">
    <property type="entry name" value="Fungal_SecMet_Regulators"/>
</dbReference>
<feature type="domain" description="Xylanolytic transcriptional activator regulatory" evidence="7">
    <location>
        <begin position="222"/>
        <end position="325"/>
    </location>
</feature>
<keyword evidence="6" id="KW-1133">Transmembrane helix</keyword>
<feature type="compositionally biased region" description="Basic and acidic residues" evidence="5">
    <location>
        <begin position="57"/>
        <end position="69"/>
    </location>
</feature>
<dbReference type="GO" id="GO:0000981">
    <property type="term" value="F:DNA-binding transcription factor activity, RNA polymerase II-specific"/>
    <property type="evidence" value="ECO:0007669"/>
    <property type="project" value="TreeGrafter"/>
</dbReference>
<dbReference type="EMBL" id="CALLCH030000009">
    <property type="protein sequence ID" value="CAI4213867.1"/>
    <property type="molecule type" value="Genomic_DNA"/>
</dbReference>
<evidence type="ECO:0000313" key="8">
    <source>
        <dbReference type="EMBL" id="CAI4213867.1"/>
    </source>
</evidence>
<feature type="transmembrane region" description="Helical" evidence="6">
    <location>
        <begin position="478"/>
        <end position="499"/>
    </location>
</feature>
<reference evidence="8" key="1">
    <citation type="submission" date="2022-11" db="EMBL/GenBank/DDBJ databases">
        <authorList>
            <person name="Scott C."/>
            <person name="Bruce N."/>
        </authorList>
    </citation>
    <scope>NUCLEOTIDE SEQUENCE</scope>
</reference>
<keyword evidence="3" id="KW-0804">Transcription</keyword>
<proteinExistence type="predicted"/>
<dbReference type="GO" id="GO:0008270">
    <property type="term" value="F:zinc ion binding"/>
    <property type="evidence" value="ECO:0007669"/>
    <property type="project" value="InterPro"/>
</dbReference>
<dbReference type="CDD" id="cd12148">
    <property type="entry name" value="fungal_TF_MHR"/>
    <property type="match status" value="1"/>
</dbReference>
<dbReference type="InterPro" id="IPR007219">
    <property type="entry name" value="XnlR_reg_dom"/>
</dbReference>
<feature type="region of interest" description="Disordered" evidence="5">
    <location>
        <begin position="57"/>
        <end position="80"/>
    </location>
</feature>
<evidence type="ECO:0000256" key="2">
    <source>
        <dbReference type="ARBA" id="ARBA00023125"/>
    </source>
</evidence>
<evidence type="ECO:0000313" key="9">
    <source>
        <dbReference type="Proteomes" id="UP000838763"/>
    </source>
</evidence>
<dbReference type="GO" id="GO:0000435">
    <property type="term" value="P:positive regulation of transcription from RNA polymerase II promoter by galactose"/>
    <property type="evidence" value="ECO:0007669"/>
    <property type="project" value="TreeGrafter"/>
</dbReference>
<evidence type="ECO:0000256" key="6">
    <source>
        <dbReference type="SAM" id="Phobius"/>
    </source>
</evidence>
<keyword evidence="1" id="KW-0805">Transcription regulation</keyword>
<sequence length="628" mass="69482">MTGELTFDPAGQASENHGLDCVYSHTGPLNTATASKEHLGSLEERLETLERQLRGLDSRVDRIEHRDGDPSPQSAHASSVPEHRIADAAIDEAEPHANVEAIDATDGVGSVIFTKEEHTGFYGPSSNIAFTRDIIGATMTVLKRSGAESVPDYQDSSGGFVHSHVLPVSRPPTPIAGQLRSSGVYGPSLNPFDLPPPDETLRLTYHELSARNFKNVRRSWLGMLNMIMALSTNTRYPSDLTQQQRRTESNVFYLRATVLCEKQIKFGASLEIVQYLLLVSHYLQGTESSVQTWNVHGLAVKASYQLGLHSKHALDRYSPLEREMRDSQSLYMIVGRVLDELYGSNLDCDTSQDIFKIASKVFQIEHQMSEAQRGIPSTLRLIEAAELLHEPRQSFQATKFRVVFSLRYNNLRILAHRPLLQRYLEILGNQSSDVHHLSSLHQIGGNSLRICVQAATSIVELMAFLTTSSPEDRGLLGAWWFSLYYTFNAALVIYSVLLIKAYTDAQDDGLALGNIEIRRGLLLQAVESLATLDIGNLRAEKCARYILKLERALEALSKFNDGRGSDATSTAVGTKPIGQAAGTSVAAMDAMADLFSQEQTPIGMDMSDLMVPGDLDFLKYFDPNMHLL</sequence>
<name>A0A9P1H0W7_9PEZI</name>
<organism evidence="8 9">
    <name type="scientific">Parascedosporium putredinis</name>
    <dbReference type="NCBI Taxonomy" id="1442378"/>
    <lineage>
        <taxon>Eukaryota</taxon>
        <taxon>Fungi</taxon>
        <taxon>Dikarya</taxon>
        <taxon>Ascomycota</taxon>
        <taxon>Pezizomycotina</taxon>
        <taxon>Sordariomycetes</taxon>
        <taxon>Hypocreomycetidae</taxon>
        <taxon>Microascales</taxon>
        <taxon>Microascaceae</taxon>
        <taxon>Parascedosporium</taxon>
    </lineage>
</organism>
<keyword evidence="6" id="KW-0812">Transmembrane</keyword>
<keyword evidence="6" id="KW-0472">Membrane</keyword>
<dbReference type="GO" id="GO:0006351">
    <property type="term" value="P:DNA-templated transcription"/>
    <property type="evidence" value="ECO:0007669"/>
    <property type="project" value="InterPro"/>
</dbReference>
<evidence type="ECO:0000256" key="1">
    <source>
        <dbReference type="ARBA" id="ARBA00023015"/>
    </source>
</evidence>